<evidence type="ECO:0000313" key="1">
    <source>
        <dbReference type="EMBL" id="GBP76775.1"/>
    </source>
</evidence>
<organism evidence="1 2">
    <name type="scientific">Eumeta variegata</name>
    <name type="common">Bagworm moth</name>
    <name type="synonym">Eumeta japonica</name>
    <dbReference type="NCBI Taxonomy" id="151549"/>
    <lineage>
        <taxon>Eukaryota</taxon>
        <taxon>Metazoa</taxon>
        <taxon>Ecdysozoa</taxon>
        <taxon>Arthropoda</taxon>
        <taxon>Hexapoda</taxon>
        <taxon>Insecta</taxon>
        <taxon>Pterygota</taxon>
        <taxon>Neoptera</taxon>
        <taxon>Endopterygota</taxon>
        <taxon>Lepidoptera</taxon>
        <taxon>Glossata</taxon>
        <taxon>Ditrysia</taxon>
        <taxon>Tineoidea</taxon>
        <taxon>Psychidae</taxon>
        <taxon>Oiketicinae</taxon>
        <taxon>Eumeta</taxon>
    </lineage>
</organism>
<protein>
    <submittedName>
        <fullName evidence="1">Probable RNA-directed DNA polymerase from transposon BS</fullName>
    </submittedName>
</protein>
<dbReference type="STRING" id="151549.A0A4C1YR11"/>
<accession>A0A4C1YR11</accession>
<reference evidence="1 2" key="1">
    <citation type="journal article" date="2019" name="Commun. Biol.">
        <title>The bagworm genome reveals a unique fibroin gene that provides high tensile strength.</title>
        <authorList>
            <person name="Kono N."/>
            <person name="Nakamura H."/>
            <person name="Ohtoshi R."/>
            <person name="Tomita M."/>
            <person name="Numata K."/>
            <person name="Arakawa K."/>
        </authorList>
    </citation>
    <scope>NUCLEOTIDE SEQUENCE [LARGE SCALE GENOMIC DNA]</scope>
</reference>
<keyword evidence="1" id="KW-0808">Transferase</keyword>
<gene>
    <name evidence="1" type="primary">RTase</name>
    <name evidence="1" type="ORF">EVAR_57300_1</name>
</gene>
<evidence type="ECO:0000313" key="2">
    <source>
        <dbReference type="Proteomes" id="UP000299102"/>
    </source>
</evidence>
<dbReference type="EMBL" id="BGZK01001303">
    <property type="protein sequence ID" value="GBP76775.1"/>
    <property type="molecule type" value="Genomic_DNA"/>
</dbReference>
<name>A0A4C1YR11_EUMVA</name>
<dbReference type="OrthoDB" id="414730at2759"/>
<sequence>MGCMLHVTACPIKASNNETPPKNDLPLISLSKVQTLNKSLKTRKAPGLNDISNKVTKCFSLPLLGLLLATFNVCLKNCYPSSPIWKETEVIGIHKPGKLRNLLACYRPISLLSGLGKLFENILKTRFSNHPLRKSLIIDEQFGFQPAHSCPQQALHLVEYITEDFKFKQKTSRSRTTTSSYSHYTQLPQ</sequence>
<dbReference type="InterPro" id="IPR052560">
    <property type="entry name" value="RdDP_mobile_element"/>
</dbReference>
<keyword evidence="2" id="KW-1185">Reference proteome</keyword>
<dbReference type="PANTHER" id="PTHR36688">
    <property type="entry name" value="ENDO/EXONUCLEASE/PHOSPHATASE DOMAIN-CONTAINING PROTEIN"/>
    <property type="match status" value="1"/>
</dbReference>
<proteinExistence type="predicted"/>
<keyword evidence="1" id="KW-0548">Nucleotidyltransferase</keyword>
<comment type="caution">
    <text evidence="1">The sequence shown here is derived from an EMBL/GenBank/DDBJ whole genome shotgun (WGS) entry which is preliminary data.</text>
</comment>
<dbReference type="GO" id="GO:0003964">
    <property type="term" value="F:RNA-directed DNA polymerase activity"/>
    <property type="evidence" value="ECO:0007669"/>
    <property type="project" value="UniProtKB-KW"/>
</dbReference>
<dbReference type="Proteomes" id="UP000299102">
    <property type="component" value="Unassembled WGS sequence"/>
</dbReference>
<dbReference type="AlphaFoldDB" id="A0A4C1YR11"/>
<dbReference type="PANTHER" id="PTHR36688:SF1">
    <property type="entry name" value="ENDONUCLEASE_EXONUCLEASE_PHOSPHATASE DOMAIN-CONTAINING PROTEIN"/>
    <property type="match status" value="1"/>
</dbReference>
<keyword evidence="1" id="KW-0695">RNA-directed DNA polymerase</keyword>